<evidence type="ECO:0000259" key="2">
    <source>
        <dbReference type="PROSITE" id="PS50990"/>
    </source>
</evidence>
<keyword evidence="4" id="KW-1185">Reference proteome</keyword>
<feature type="transmembrane region" description="Helical" evidence="1">
    <location>
        <begin position="283"/>
        <end position="302"/>
    </location>
</feature>
<dbReference type="GO" id="GO:0005524">
    <property type="term" value="F:ATP binding"/>
    <property type="evidence" value="ECO:0007669"/>
    <property type="project" value="InterPro"/>
</dbReference>
<proteinExistence type="predicted"/>
<keyword evidence="1" id="KW-1133">Transmembrane helix</keyword>
<evidence type="ECO:0000313" key="3">
    <source>
        <dbReference type="EMBL" id="SMC98061.1"/>
    </source>
</evidence>
<dbReference type="EMBL" id="FWXT01000003">
    <property type="protein sequence ID" value="SMC98061.1"/>
    <property type="molecule type" value="Genomic_DNA"/>
</dbReference>
<feature type="transmembrane region" description="Helical" evidence="1">
    <location>
        <begin position="149"/>
        <end position="168"/>
    </location>
</feature>
<gene>
    <name evidence="3" type="ORF">SAMN04488524_3946</name>
</gene>
<feature type="domain" description="Peptidase C39" evidence="2">
    <location>
        <begin position="5"/>
        <end position="127"/>
    </location>
</feature>
<dbReference type="Proteomes" id="UP000192756">
    <property type="component" value="Unassembled WGS sequence"/>
</dbReference>
<sequence length="527" mass="59572">MLLSPFSKKENAVAILHALVKKLNVRVSYETIKSALHEHPDYPSLLALSDCLTEWKIPNNAYQIDKANYNAADLSFPLIAHLQKTGQFILINNISNGSVNYTDEKKSNTSMSEQDFLSQWAGVVLYAEATAESGETDYKAQSFKGFLNGLRIPALVIALLSCFVYFFFQYSFSWAFTALTLLSFAGLTVSTLLLIYSVNASNPFVQNLCSLGNKNDCNAILKSKEAKVTDWLSWSEVGFFYFAGSLLSLLLVNKAIPYLAILNLCCLPYTFWSLWYQYKAKNWCVLCCSVQALLWLQFTVFATGTGYAVPALEITTIAAMLFSFAIPVVIWAFVKPFMLKAEQQAPLKQQLKKFKYNSDLFNQVLTNQPRFSVPNDIMPIVLGNAEAENIITMVSNPFCGPCASTHRTLDQWLNTRDDIQVKIVFTTANHDDDPKTKVARHLTALSLLGDKKKVEQALNDWYESTKKDYDTWAKNYPVQVNGEMEVVTQRQKEWCELTEVTFTPTILVNGYKLPDPYRLDDIKYLLS</sequence>
<feature type="transmembrane region" description="Helical" evidence="1">
    <location>
        <begin position="174"/>
        <end position="196"/>
    </location>
</feature>
<dbReference type="OrthoDB" id="1100563at2"/>
<accession>A0A1W2DKV7</accession>
<dbReference type="CDD" id="cd12921">
    <property type="entry name" value="VKOR_4"/>
    <property type="match status" value="1"/>
</dbReference>
<feature type="transmembrane region" description="Helical" evidence="1">
    <location>
        <begin position="258"/>
        <end position="276"/>
    </location>
</feature>
<keyword evidence="1" id="KW-0812">Transmembrane</keyword>
<dbReference type="AlphaFoldDB" id="A0A1W2DKV7"/>
<organism evidence="3 4">
    <name type="scientific">Pedobacter africanus</name>
    <dbReference type="NCBI Taxonomy" id="151894"/>
    <lineage>
        <taxon>Bacteria</taxon>
        <taxon>Pseudomonadati</taxon>
        <taxon>Bacteroidota</taxon>
        <taxon>Sphingobacteriia</taxon>
        <taxon>Sphingobacteriales</taxon>
        <taxon>Sphingobacteriaceae</taxon>
        <taxon>Pedobacter</taxon>
    </lineage>
</organism>
<dbReference type="GO" id="GO:0008233">
    <property type="term" value="F:peptidase activity"/>
    <property type="evidence" value="ECO:0007669"/>
    <property type="project" value="InterPro"/>
</dbReference>
<dbReference type="InterPro" id="IPR036249">
    <property type="entry name" value="Thioredoxin-like_sf"/>
</dbReference>
<dbReference type="Gene3D" id="3.90.70.10">
    <property type="entry name" value="Cysteine proteinases"/>
    <property type="match status" value="1"/>
</dbReference>
<dbReference type="PROSITE" id="PS50990">
    <property type="entry name" value="PEPTIDASE_C39"/>
    <property type="match status" value="1"/>
</dbReference>
<dbReference type="SUPFAM" id="SSF52833">
    <property type="entry name" value="Thioredoxin-like"/>
    <property type="match status" value="1"/>
</dbReference>
<feature type="transmembrane region" description="Helical" evidence="1">
    <location>
        <begin position="231"/>
        <end position="252"/>
    </location>
</feature>
<dbReference type="Pfam" id="PF03412">
    <property type="entry name" value="Peptidase_C39"/>
    <property type="match status" value="1"/>
</dbReference>
<name>A0A1W2DKV7_9SPHI</name>
<dbReference type="GO" id="GO:0016020">
    <property type="term" value="C:membrane"/>
    <property type="evidence" value="ECO:0007669"/>
    <property type="project" value="InterPro"/>
</dbReference>
<feature type="transmembrane region" description="Helical" evidence="1">
    <location>
        <begin position="314"/>
        <end position="334"/>
    </location>
</feature>
<evidence type="ECO:0000256" key="1">
    <source>
        <dbReference type="SAM" id="Phobius"/>
    </source>
</evidence>
<dbReference type="InterPro" id="IPR012336">
    <property type="entry name" value="Thioredoxin-like_fold"/>
</dbReference>
<protein>
    <submittedName>
        <fullName evidence="3">Thioredoxin</fullName>
    </submittedName>
</protein>
<dbReference type="STRING" id="151894.SAMN04488524_3946"/>
<dbReference type="InterPro" id="IPR005074">
    <property type="entry name" value="Peptidase_C39"/>
</dbReference>
<dbReference type="GO" id="GO:0006508">
    <property type="term" value="P:proteolysis"/>
    <property type="evidence" value="ECO:0007669"/>
    <property type="project" value="InterPro"/>
</dbReference>
<dbReference type="Gene3D" id="3.40.30.10">
    <property type="entry name" value="Glutaredoxin"/>
    <property type="match status" value="1"/>
</dbReference>
<evidence type="ECO:0000313" key="4">
    <source>
        <dbReference type="Proteomes" id="UP000192756"/>
    </source>
</evidence>
<reference evidence="4" key="1">
    <citation type="submission" date="2017-04" db="EMBL/GenBank/DDBJ databases">
        <authorList>
            <person name="Varghese N."/>
            <person name="Submissions S."/>
        </authorList>
    </citation>
    <scope>NUCLEOTIDE SEQUENCE [LARGE SCALE GENOMIC DNA]</scope>
    <source>
        <strain evidence="4">DSM 12126</strain>
    </source>
</reference>
<dbReference type="Pfam" id="PF13462">
    <property type="entry name" value="Thioredoxin_4"/>
    <property type="match status" value="1"/>
</dbReference>
<keyword evidence="1" id="KW-0472">Membrane</keyword>
<dbReference type="RefSeq" id="WP_084240706.1">
    <property type="nucleotide sequence ID" value="NZ_FWXT01000003.1"/>
</dbReference>